<keyword evidence="2 6" id="KW-0853">WD repeat</keyword>
<dbReference type="InterPro" id="IPR011992">
    <property type="entry name" value="EF-hand-dom_pair"/>
</dbReference>
<gene>
    <name evidence="8" type="ORF">LSH36_3g10065</name>
</gene>
<evidence type="ECO:0000313" key="9">
    <source>
        <dbReference type="Proteomes" id="UP001208570"/>
    </source>
</evidence>
<dbReference type="InterPro" id="IPR036322">
    <property type="entry name" value="WD40_repeat_dom_sf"/>
</dbReference>
<dbReference type="InterPro" id="IPR050630">
    <property type="entry name" value="WD_repeat_EMAP"/>
</dbReference>
<feature type="compositionally biased region" description="Polar residues" evidence="7">
    <location>
        <begin position="215"/>
        <end position="233"/>
    </location>
</feature>
<organism evidence="8 9">
    <name type="scientific">Paralvinella palmiformis</name>
    <dbReference type="NCBI Taxonomy" id="53620"/>
    <lineage>
        <taxon>Eukaryota</taxon>
        <taxon>Metazoa</taxon>
        <taxon>Spiralia</taxon>
        <taxon>Lophotrochozoa</taxon>
        <taxon>Annelida</taxon>
        <taxon>Polychaeta</taxon>
        <taxon>Sedentaria</taxon>
        <taxon>Canalipalpata</taxon>
        <taxon>Terebellida</taxon>
        <taxon>Terebelliformia</taxon>
        <taxon>Alvinellidae</taxon>
        <taxon>Paralvinella</taxon>
    </lineage>
</organism>
<evidence type="ECO:0000256" key="5">
    <source>
        <dbReference type="ARBA" id="ARBA00040994"/>
    </source>
</evidence>
<feature type="repeat" description="WD" evidence="6">
    <location>
        <begin position="683"/>
        <end position="724"/>
    </location>
</feature>
<feature type="compositionally biased region" description="Polar residues" evidence="7">
    <location>
        <begin position="45"/>
        <end position="58"/>
    </location>
</feature>
<dbReference type="AlphaFoldDB" id="A0AAD9NJ02"/>
<name>A0AAD9NJ02_9ANNE</name>
<dbReference type="InterPro" id="IPR001680">
    <property type="entry name" value="WD40_rpt"/>
</dbReference>
<dbReference type="InterPro" id="IPR015943">
    <property type="entry name" value="WD40/YVTN_repeat-like_dom_sf"/>
</dbReference>
<evidence type="ECO:0000256" key="6">
    <source>
        <dbReference type="PROSITE-ProRule" id="PRU00221"/>
    </source>
</evidence>
<dbReference type="SUPFAM" id="SSF50978">
    <property type="entry name" value="WD40 repeat-like"/>
    <property type="match status" value="2"/>
</dbReference>
<dbReference type="Gene3D" id="2.130.10.10">
    <property type="entry name" value="YVTN repeat-like/Quinoprotein amine dehydrogenase"/>
    <property type="match status" value="2"/>
</dbReference>
<evidence type="ECO:0000313" key="8">
    <source>
        <dbReference type="EMBL" id="KAK2170318.1"/>
    </source>
</evidence>
<evidence type="ECO:0000256" key="3">
    <source>
        <dbReference type="ARBA" id="ARBA00022737"/>
    </source>
</evidence>
<comment type="caution">
    <text evidence="8">The sequence shown here is derived from an EMBL/GenBank/DDBJ whole genome shotgun (WGS) entry which is preliminary data.</text>
</comment>
<dbReference type="PANTHER" id="PTHR13720">
    <property type="entry name" value="WD-40 REPEAT PROTEIN"/>
    <property type="match status" value="1"/>
</dbReference>
<sequence>MENLQEKNSPEPGSQQGSPLAKEEQSKPTSPPASPKPGSGKTSPVIQETENKPTSPITSPKPGSGKTSPAAQEAENGPTSPTMSPKAGSGKTSPVAQEAENKPTSPTISPKPGSGKTSPVTQETENKPTSPITSPKPGSGKTSPTAQEEENKPTSPITSPKPGSGKTSPVTQEAENKPTSPITSPKPGSGKTSPVTQETENKPTSPITSPKPGSGKTSPVTQETENKPTSPITSPKPGSGKGSPTLQEEENKQTSATGSPKPESGKASPDIKQKQDKPGSPVASPKPGSGKASPVTENKTASRTNSPKENAAEKDDIPLVEGSAADKIHEPAPPAPTKAGQSEDNKEASDDSSIPAAPPVPDSDRDASLQEKNNTNALNLVWSFGMSHSIPVINMSTEDRKMVAYTCGHTEVLYDINNNTQMLLQGHANSISSMCVSDDHHWLATADIGPDNMIIVWDSTNGNPVRTIFEPHPDGAIAMAMTPDARYLVSISLGRDEEKQTLAIWDWTVESDLPLCTAKLDPSYGTQKSGQLIYYAPPLTDGDFNKPVGKFSQSIFMDDSARALTATSLGNLVVWDTNKPLTKVTGSESTPDKKALKLVKLQDRGFTVLTTADEYQDFHLGPINSLSFTYVPDFEYGVLPNNEFPHDATIKASKFLVKEFVIGTTRAVFAYCFTDGSEVKVIHRDHDAAVHAIDAHPKEPKFVVGSYSGLLKVWDYEKKDVIISKRFGHGMMIQCCSYDPSGDFIAVGFTNGALAVMDALTMNELLKKPFHYARDAITSIAFSHDSVYFATADAEHTTTLYKRNIHGGDPYVYISRYRAHYKTINSLLFGKQLDGEAPRLLSLSEDRHLVEYELENEDGELRVLNCDRIEQSAIPFCMAWYPPVTKESFLMTANDQFKIKLYNSTTKMCRKTLLGPTYGSPVKQLVVLPAADPVSTRRYMAYITDDKIGLHILPLDGNPHNSMALTAHPLGASRIISSYDGQYVFTAGGIEAAVHMWNINIQVLEAQSKLGGEDLVPFYGLLEGGREGDLFKELEDYFYYAQIRSQGVDTTDARKTSVTIPLSEIPFVVRAMGFYPSEQEIEDMKNEVKYSDYVETGQYKTEIDLGEFIKLYINHRPAFGLQHEKLQASFDILGIQTPEGPIIDRGELLDILQNRGEHIKEYDLAEYLMTLLGYTEEGGSSELHQFDTSQAGTLIDQSLPQDITPHMFADDLLSFGLYSSNVLQIDEEQNTPQEV</sequence>
<evidence type="ECO:0000256" key="7">
    <source>
        <dbReference type="SAM" id="MobiDB-lite"/>
    </source>
</evidence>
<keyword evidence="9" id="KW-1185">Reference proteome</keyword>
<evidence type="ECO:0000256" key="2">
    <source>
        <dbReference type="ARBA" id="ARBA00022574"/>
    </source>
</evidence>
<feature type="region of interest" description="Disordered" evidence="7">
    <location>
        <begin position="1"/>
        <end position="368"/>
    </location>
</feature>
<dbReference type="SUPFAM" id="SSF47473">
    <property type="entry name" value="EF-hand"/>
    <property type="match status" value="1"/>
</dbReference>
<feature type="compositionally biased region" description="Polar residues" evidence="7">
    <location>
        <begin position="190"/>
        <end position="208"/>
    </location>
</feature>
<dbReference type="SMART" id="SM00320">
    <property type="entry name" value="WD40"/>
    <property type="match status" value="6"/>
</dbReference>
<dbReference type="Pfam" id="PF00400">
    <property type="entry name" value="WD40"/>
    <property type="match status" value="2"/>
</dbReference>
<evidence type="ECO:0000256" key="1">
    <source>
        <dbReference type="ARBA" id="ARBA00004138"/>
    </source>
</evidence>
<proteinExistence type="predicted"/>
<accession>A0AAD9NJ02</accession>
<dbReference type="GO" id="GO:0031514">
    <property type="term" value="C:motile cilium"/>
    <property type="evidence" value="ECO:0007669"/>
    <property type="project" value="TreeGrafter"/>
</dbReference>
<dbReference type="EMBL" id="JAODUP010000003">
    <property type="protein sequence ID" value="KAK2170318.1"/>
    <property type="molecule type" value="Genomic_DNA"/>
</dbReference>
<feature type="compositionally biased region" description="Polar residues" evidence="7">
    <location>
        <begin position="295"/>
        <end position="308"/>
    </location>
</feature>
<feature type="compositionally biased region" description="Polar residues" evidence="7">
    <location>
        <begin position="115"/>
        <end position="133"/>
    </location>
</feature>
<dbReference type="PRINTS" id="PR01217">
    <property type="entry name" value="PRICHEXTENSN"/>
</dbReference>
<keyword evidence="3" id="KW-0677">Repeat</keyword>
<dbReference type="Gene3D" id="1.10.238.10">
    <property type="entry name" value="EF-hand"/>
    <property type="match status" value="1"/>
</dbReference>
<feature type="compositionally biased region" description="Polar residues" evidence="7">
    <location>
        <begin position="165"/>
        <end position="183"/>
    </location>
</feature>
<comment type="subcellular location">
    <subcellularLocation>
        <location evidence="1">Cell projection</location>
        <location evidence="1">Cilium</location>
    </subcellularLocation>
</comment>
<dbReference type="PROSITE" id="PS50082">
    <property type="entry name" value="WD_REPEATS_2"/>
    <property type="match status" value="1"/>
</dbReference>
<evidence type="ECO:0000256" key="4">
    <source>
        <dbReference type="ARBA" id="ARBA00023273"/>
    </source>
</evidence>
<keyword evidence="4" id="KW-0966">Cell projection</keyword>
<dbReference type="Proteomes" id="UP001208570">
    <property type="component" value="Unassembled WGS sequence"/>
</dbReference>
<dbReference type="PANTHER" id="PTHR13720:SF13">
    <property type="entry name" value="CILIA- AND FLAGELLA-ASSOCIATED PROTEIN 251"/>
    <property type="match status" value="1"/>
</dbReference>
<reference evidence="8" key="1">
    <citation type="journal article" date="2023" name="Mol. Biol. Evol.">
        <title>Third-Generation Sequencing Reveals the Adaptive Role of the Epigenome in Three Deep-Sea Polychaetes.</title>
        <authorList>
            <person name="Perez M."/>
            <person name="Aroh O."/>
            <person name="Sun Y."/>
            <person name="Lan Y."/>
            <person name="Juniper S.K."/>
            <person name="Young C.R."/>
            <person name="Angers B."/>
            <person name="Qian P.Y."/>
        </authorList>
    </citation>
    <scope>NUCLEOTIDE SEQUENCE</scope>
    <source>
        <strain evidence="8">P08H-3</strain>
    </source>
</reference>
<protein>
    <recommendedName>
        <fullName evidence="5">Cilia- and flagella-associated protein 251</fullName>
    </recommendedName>
</protein>